<evidence type="ECO:0000313" key="3">
    <source>
        <dbReference type="EMBL" id="RYU34478.1"/>
    </source>
</evidence>
<reference evidence="2 4" key="1">
    <citation type="submission" date="2018-10" db="EMBL/GenBank/DDBJ databases">
        <title>Genotypes and phenotypes of Enterococci isolated from broiler chickens.</title>
        <authorList>
            <person name="Muhammad A.R."/>
            <person name="Diarra M.S."/>
        </authorList>
    </citation>
    <scope>NUCLEOTIDE SEQUENCE [LARGE SCALE GENOMIC DNA]</scope>
    <source>
        <strain evidence="2 4">LIT2 A36'</strain>
    </source>
</reference>
<dbReference type="GeneID" id="60894179"/>
<dbReference type="InterPro" id="IPR038750">
    <property type="entry name" value="YczE/YyaS-like"/>
</dbReference>
<feature type="transmembrane region" description="Helical" evidence="1">
    <location>
        <begin position="48"/>
        <end position="66"/>
    </location>
</feature>
<dbReference type="PANTHER" id="PTHR40078:SF1">
    <property type="entry name" value="INTEGRAL MEMBRANE PROTEIN"/>
    <property type="match status" value="1"/>
</dbReference>
<keyword evidence="1" id="KW-1133">Transmembrane helix</keyword>
<feature type="transmembrane region" description="Helical" evidence="1">
    <location>
        <begin position="75"/>
        <end position="97"/>
    </location>
</feature>
<dbReference type="AlphaFoldDB" id="A0A2S7M0D4"/>
<feature type="transmembrane region" description="Helical" evidence="1">
    <location>
        <begin position="7"/>
        <end position="28"/>
    </location>
</feature>
<comment type="caution">
    <text evidence="3">The sequence shown here is derived from an EMBL/GenBank/DDBJ whole genome shotgun (WGS) entry which is preliminary data.</text>
</comment>
<protein>
    <recommendedName>
        <fullName evidence="6">YitT family protein</fullName>
    </recommendedName>
</protein>
<evidence type="ECO:0000313" key="5">
    <source>
        <dbReference type="Proteomes" id="UP000292223"/>
    </source>
</evidence>
<accession>A0A2S7M0D4</accession>
<feature type="transmembrane region" description="Helical" evidence="1">
    <location>
        <begin position="153"/>
        <end position="171"/>
    </location>
</feature>
<feature type="transmembrane region" description="Helical" evidence="1">
    <location>
        <begin position="109"/>
        <end position="132"/>
    </location>
</feature>
<reference evidence="3 5" key="2">
    <citation type="submission" date="2019-02" db="EMBL/GenBank/DDBJ databases">
        <title>From farm to fork: dissemination of Tn554::fexA-optrA in linezolid-resistant Enterococcus faecalis clones from chicken feces and meat in Tunisia.</title>
        <authorList>
            <person name="Tedim A.P."/>
            <person name="Elghaieb H."/>
            <person name="Abbassi M.S."/>
            <person name="Novais C."/>
            <person name="Hassen A."/>
            <person name="Peixe L."/>
            <person name="Freitas A.R."/>
        </authorList>
    </citation>
    <scope>NUCLEOTIDE SEQUENCE [LARGE SCALE GENOMIC DNA]</scope>
    <source>
        <strain evidence="3 5">728T</strain>
    </source>
</reference>
<name>A0A2S7M0D4_ENTFL</name>
<dbReference type="Pfam" id="PF19700">
    <property type="entry name" value="DUF6198"/>
    <property type="match status" value="1"/>
</dbReference>
<gene>
    <name evidence="2" type="ORF">EGW16_04155</name>
    <name evidence="3" type="ORF">EU507_03140</name>
</gene>
<evidence type="ECO:0000256" key="1">
    <source>
        <dbReference type="SAM" id="Phobius"/>
    </source>
</evidence>
<organism evidence="3 5">
    <name type="scientific">Enterococcus faecalis</name>
    <name type="common">Streptococcus faecalis</name>
    <dbReference type="NCBI Taxonomy" id="1351"/>
    <lineage>
        <taxon>Bacteria</taxon>
        <taxon>Bacillati</taxon>
        <taxon>Bacillota</taxon>
        <taxon>Bacilli</taxon>
        <taxon>Lactobacillales</taxon>
        <taxon>Enterococcaceae</taxon>
        <taxon>Enterococcus</taxon>
    </lineage>
</organism>
<dbReference type="EMBL" id="RKMZ01000002">
    <property type="protein sequence ID" value="ROX33852.1"/>
    <property type="molecule type" value="Genomic_DNA"/>
</dbReference>
<keyword evidence="1" id="KW-0472">Membrane</keyword>
<evidence type="ECO:0000313" key="4">
    <source>
        <dbReference type="Proteomes" id="UP000281488"/>
    </source>
</evidence>
<keyword evidence="1" id="KW-0812">Transmembrane</keyword>
<dbReference type="RefSeq" id="WP_002385840.1">
    <property type="nucleotide sequence ID" value="NZ_AP018538.1"/>
</dbReference>
<dbReference type="PANTHER" id="PTHR40078">
    <property type="entry name" value="INTEGRAL MEMBRANE PROTEIN-RELATED"/>
    <property type="match status" value="1"/>
</dbReference>
<sequence>MWKKKIVLSFLFYLISALGISLTIQAGIGVSSFNAFNVTFATLTHLKVGTVTTAINFAFLGTCWLLDQQRKIQDYLIILVALIGFGFVINFFLYQLFGSLVFQNYLVKIVLFILGTIIAGIGTGQVVALGVLQFPIEKFCTLISERTRYSFQFYRYLVDIFCVSLALGLSISYHLPIFVREGTVISLFLLSWVISWSRKRGQQRILRIQIKKLESE</sequence>
<feature type="transmembrane region" description="Helical" evidence="1">
    <location>
        <begin position="177"/>
        <end position="197"/>
    </location>
</feature>
<dbReference type="Proteomes" id="UP000292223">
    <property type="component" value="Unassembled WGS sequence"/>
</dbReference>
<evidence type="ECO:0000313" key="2">
    <source>
        <dbReference type="EMBL" id="ROX33852.1"/>
    </source>
</evidence>
<dbReference type="EMBL" id="SEWT01000002">
    <property type="protein sequence ID" value="RYU34478.1"/>
    <property type="molecule type" value="Genomic_DNA"/>
</dbReference>
<dbReference type="Proteomes" id="UP000281488">
    <property type="component" value="Unassembled WGS sequence"/>
</dbReference>
<proteinExistence type="predicted"/>
<evidence type="ECO:0008006" key="6">
    <source>
        <dbReference type="Google" id="ProtNLM"/>
    </source>
</evidence>